<dbReference type="Proteomes" id="UP000829196">
    <property type="component" value="Unassembled WGS sequence"/>
</dbReference>
<comment type="caution">
    <text evidence="2">The sequence shown here is derived from an EMBL/GenBank/DDBJ whole genome shotgun (WGS) entry which is preliminary data.</text>
</comment>
<evidence type="ECO:0000313" key="3">
    <source>
        <dbReference type="Proteomes" id="UP000829196"/>
    </source>
</evidence>
<protein>
    <submittedName>
        <fullName evidence="2">Uncharacterized protein</fullName>
    </submittedName>
</protein>
<keyword evidence="3" id="KW-1185">Reference proteome</keyword>
<feature type="transmembrane region" description="Helical" evidence="1">
    <location>
        <begin position="93"/>
        <end position="114"/>
    </location>
</feature>
<evidence type="ECO:0000313" key="2">
    <source>
        <dbReference type="EMBL" id="KAI0495306.1"/>
    </source>
</evidence>
<gene>
    <name evidence="2" type="ORF">KFK09_025456</name>
</gene>
<keyword evidence="1" id="KW-0812">Transmembrane</keyword>
<dbReference type="AlphaFoldDB" id="A0A8T3AFG4"/>
<reference evidence="2" key="1">
    <citation type="journal article" date="2022" name="Front. Genet.">
        <title>Chromosome-Scale Assembly of the Dendrobium nobile Genome Provides Insights Into the Molecular Mechanism of the Biosynthesis of the Medicinal Active Ingredient of Dendrobium.</title>
        <authorList>
            <person name="Xu Q."/>
            <person name="Niu S.-C."/>
            <person name="Li K.-L."/>
            <person name="Zheng P.-J."/>
            <person name="Zhang X.-J."/>
            <person name="Jia Y."/>
            <person name="Liu Y."/>
            <person name="Niu Y.-X."/>
            <person name="Yu L.-H."/>
            <person name="Chen D.-F."/>
            <person name="Zhang G.-Q."/>
        </authorList>
    </citation>
    <scope>NUCLEOTIDE SEQUENCE</scope>
    <source>
        <tissue evidence="2">Leaf</tissue>
    </source>
</reference>
<proteinExistence type="predicted"/>
<organism evidence="2 3">
    <name type="scientific">Dendrobium nobile</name>
    <name type="common">Orchid</name>
    <dbReference type="NCBI Taxonomy" id="94219"/>
    <lineage>
        <taxon>Eukaryota</taxon>
        <taxon>Viridiplantae</taxon>
        <taxon>Streptophyta</taxon>
        <taxon>Embryophyta</taxon>
        <taxon>Tracheophyta</taxon>
        <taxon>Spermatophyta</taxon>
        <taxon>Magnoliopsida</taxon>
        <taxon>Liliopsida</taxon>
        <taxon>Asparagales</taxon>
        <taxon>Orchidaceae</taxon>
        <taxon>Epidendroideae</taxon>
        <taxon>Malaxideae</taxon>
        <taxon>Dendrobiinae</taxon>
        <taxon>Dendrobium</taxon>
    </lineage>
</organism>
<name>A0A8T3AFG4_DENNO</name>
<accession>A0A8T3AFG4</accession>
<keyword evidence="1" id="KW-0472">Membrane</keyword>
<dbReference type="EMBL" id="JAGYWB010000017">
    <property type="protein sequence ID" value="KAI0495306.1"/>
    <property type="molecule type" value="Genomic_DNA"/>
</dbReference>
<sequence>MAGASQDVSPTGNSSGFFLSYSNHIKFVKISKVDSNYSEMVTLYNTNLQQLMVGFEKSVKLSHVFVPKYQELINESTKTILIRLIITASYCFLNFYCFAACCLWSILLGIFILCKVRTSFIGQ</sequence>
<evidence type="ECO:0000256" key="1">
    <source>
        <dbReference type="SAM" id="Phobius"/>
    </source>
</evidence>
<keyword evidence="1" id="KW-1133">Transmembrane helix</keyword>